<accession>A0ABP8EDD2</accession>
<keyword evidence="1" id="KW-0812">Transmembrane</keyword>
<evidence type="ECO:0000313" key="2">
    <source>
        <dbReference type="EMBL" id="GAA4270248.1"/>
    </source>
</evidence>
<feature type="transmembrane region" description="Helical" evidence="1">
    <location>
        <begin position="34"/>
        <end position="54"/>
    </location>
</feature>
<keyword evidence="1" id="KW-0472">Membrane</keyword>
<dbReference type="InterPro" id="IPR036465">
    <property type="entry name" value="vWFA_dom_sf"/>
</dbReference>
<evidence type="ECO:0000313" key="3">
    <source>
        <dbReference type="Proteomes" id="UP001500027"/>
    </source>
</evidence>
<dbReference type="EMBL" id="BAABAV010000002">
    <property type="protein sequence ID" value="GAA4270248.1"/>
    <property type="molecule type" value="Genomic_DNA"/>
</dbReference>
<evidence type="ECO:0008006" key="4">
    <source>
        <dbReference type="Google" id="ProtNLM"/>
    </source>
</evidence>
<comment type="caution">
    <text evidence="2">The sequence shown here is derived from an EMBL/GenBank/DDBJ whole genome shotgun (WGS) entry which is preliminary data.</text>
</comment>
<dbReference type="Proteomes" id="UP001500027">
    <property type="component" value="Unassembled WGS sequence"/>
</dbReference>
<protein>
    <recommendedName>
        <fullName evidence="4">VWA domain-containing protein</fullName>
    </recommendedName>
</protein>
<dbReference type="RefSeq" id="WP_139002621.1">
    <property type="nucleotide sequence ID" value="NZ_BAABAV010000002.1"/>
</dbReference>
<keyword evidence="3" id="KW-1185">Reference proteome</keyword>
<reference evidence="3" key="1">
    <citation type="journal article" date="2019" name="Int. J. Syst. Evol. Microbiol.">
        <title>The Global Catalogue of Microorganisms (GCM) 10K type strain sequencing project: providing services to taxonomists for standard genome sequencing and annotation.</title>
        <authorList>
            <consortium name="The Broad Institute Genomics Platform"/>
            <consortium name="The Broad Institute Genome Sequencing Center for Infectious Disease"/>
            <person name="Wu L."/>
            <person name="Ma J."/>
        </authorList>
    </citation>
    <scope>NUCLEOTIDE SEQUENCE [LARGE SCALE GENOMIC DNA]</scope>
    <source>
        <strain evidence="3">JCM 17452</strain>
    </source>
</reference>
<feature type="transmembrane region" description="Helical" evidence="1">
    <location>
        <begin position="653"/>
        <end position="670"/>
    </location>
</feature>
<dbReference type="PANTHER" id="PTHR37947">
    <property type="entry name" value="BLL2462 PROTEIN"/>
    <property type="match status" value="1"/>
</dbReference>
<dbReference type="PANTHER" id="PTHR37947:SF1">
    <property type="entry name" value="BLL2462 PROTEIN"/>
    <property type="match status" value="1"/>
</dbReference>
<sequence>MEAKTLIYIIIAGILALFIALFQYKYKVTNKSRFIFLVAILRFLTVFSILLLLINPKFEQNELSIEKPNLVLAVDNSSSIKYSGNNDKVEQFLEALTNNESLTQKFNVSTYTFGSELVAADSLSFNERQTNIHKAFSQLNEVYKNSVSPTVMVSDGNQTFGSDYEFSYDSYKQPIYPIIVGDTTSFVDLKISQLNVNRYTYLKNSFPVETMLTYNGNNSINTRFIVTSGSNTVYTETIWLSEQDNSKIINFTIPSKRVGVNTYRAHVVPLEKEKNTVNNSKNFAVEVIDQKTNIAIVSDFSHPDIGAFKKSIESNEQRSVKLINPNDIIDQTNDFQLIILYQPNYKFKSLIETLKDENINSFTVLGPQTDLNFLNSIDNYVNYEITGQLEDYQGKLNINYKPFYLEDINFESFPPLKSHYGNISFSLSYETILYKSLGGNTINNPLLVTYENSGRREAILFGENLWKWRAQSFLNTKSFNEFDNFIGKLVQYLASNKRRNRLDIDYESFYNGSDNIIIKAQFFDKNYIFDARQNVNMLVKDLNSNEEKTLPFVLKNNNYQVDLSSLSPSEYSFTVVVENENISRSGSFEILEYNVEQQFLNANVTKLRRLATNSLGSSHFIDNTDALFDQLLNDNRFIPIQKSIKKSIPLIDWKYLLIIIVICLSLEWFLRKYNGLI</sequence>
<keyword evidence="1" id="KW-1133">Transmembrane helix</keyword>
<gene>
    <name evidence="2" type="ORF">GCM10022257_23490</name>
</gene>
<dbReference type="SUPFAM" id="SSF53300">
    <property type="entry name" value="vWA-like"/>
    <property type="match status" value="1"/>
</dbReference>
<proteinExistence type="predicted"/>
<feature type="transmembrane region" description="Helical" evidence="1">
    <location>
        <begin position="6"/>
        <end position="22"/>
    </location>
</feature>
<organism evidence="2 3">
    <name type="scientific">Hyunsoonleella aestuarii</name>
    <dbReference type="NCBI Taxonomy" id="912802"/>
    <lineage>
        <taxon>Bacteria</taxon>
        <taxon>Pseudomonadati</taxon>
        <taxon>Bacteroidota</taxon>
        <taxon>Flavobacteriia</taxon>
        <taxon>Flavobacteriales</taxon>
        <taxon>Flavobacteriaceae</taxon>
    </lineage>
</organism>
<evidence type="ECO:0000256" key="1">
    <source>
        <dbReference type="SAM" id="Phobius"/>
    </source>
</evidence>
<name>A0ABP8EDD2_9FLAO</name>